<dbReference type="Proteomes" id="UP000184334">
    <property type="component" value="Unassembled WGS sequence"/>
</dbReference>
<feature type="domain" description="PNPLA" evidence="5">
    <location>
        <begin position="5"/>
        <end position="180"/>
    </location>
</feature>
<dbReference type="PROSITE" id="PS51635">
    <property type="entry name" value="PNPLA"/>
    <property type="match status" value="1"/>
</dbReference>
<dbReference type="EMBL" id="FQUI01000015">
    <property type="protein sequence ID" value="SHE78124.1"/>
    <property type="molecule type" value="Genomic_DNA"/>
</dbReference>
<dbReference type="Pfam" id="PF01734">
    <property type="entry name" value="Patatin"/>
    <property type="match status" value="1"/>
</dbReference>
<reference evidence="6" key="1">
    <citation type="submission" date="2016-11" db="EMBL/GenBank/DDBJ databases">
        <authorList>
            <person name="Varghese N."/>
            <person name="Submissions S."/>
        </authorList>
    </citation>
    <scope>NUCLEOTIDE SEQUENCE [LARGE SCALE GENOMIC DNA]</scope>
    <source>
        <strain evidence="6">DSM 16785</strain>
    </source>
</reference>
<dbReference type="Gene3D" id="3.40.1090.10">
    <property type="entry name" value="Cytosolic phospholipase A2 catalytic domain"/>
    <property type="match status" value="1"/>
</dbReference>
<dbReference type="GO" id="GO:0016787">
    <property type="term" value="F:hydrolase activity"/>
    <property type="evidence" value="ECO:0007669"/>
    <property type="project" value="UniProtKB-UniRule"/>
</dbReference>
<accession>A0A1M4WA60</accession>
<dbReference type="InterPro" id="IPR050301">
    <property type="entry name" value="NTE"/>
</dbReference>
<evidence type="ECO:0000256" key="2">
    <source>
        <dbReference type="ARBA" id="ARBA00022963"/>
    </source>
</evidence>
<evidence type="ECO:0000313" key="6">
    <source>
        <dbReference type="EMBL" id="SHE78124.1"/>
    </source>
</evidence>
<evidence type="ECO:0000313" key="7">
    <source>
        <dbReference type="Proteomes" id="UP000184334"/>
    </source>
</evidence>
<evidence type="ECO:0000256" key="1">
    <source>
        <dbReference type="ARBA" id="ARBA00022801"/>
    </source>
</evidence>
<sequence length="263" mass="29465">MNYGIALGSGGIRGMAHIALLEYLEKKYNNKPLVITGCSAGSIIGALYSLEPNSTLIMKKLNYIINHSSKEINHIRKNLENKVTGFARLLASTGILNNDILFNLLKSLFHKKRFSDCKIPFGVVAVDIDSESIEEITEGYILDAVMASSNVPAAFTPKLLGGMRLIDGGVIEEVPINLCRKLGAEYVIASHIPQKSNSFSDGLEYINFISSLSVDYITNNHLKEANEVYIFDSIYQWYDFNKFKDIYFEAKKKLERSEKNAYN</sequence>
<gene>
    <name evidence="6" type="ORF">SAMN02745164_01127</name>
</gene>
<dbReference type="STRING" id="1122195.SAMN02745164_01127"/>
<dbReference type="AlphaFoldDB" id="A0A1M4WA60"/>
<keyword evidence="2 4" id="KW-0442">Lipid degradation</keyword>
<comment type="caution">
    <text evidence="6">The sequence shown here is derived from an EMBL/GenBank/DDBJ whole genome shotgun (WGS) entry which is preliminary data.</text>
</comment>
<organism evidence="6 7">
    <name type="scientific">Marinitoga hydrogenitolerans (strain DSM 16785 / JCM 12826 / AT1271)</name>
    <dbReference type="NCBI Taxonomy" id="1122195"/>
    <lineage>
        <taxon>Bacteria</taxon>
        <taxon>Thermotogati</taxon>
        <taxon>Thermotogota</taxon>
        <taxon>Thermotogae</taxon>
        <taxon>Petrotogales</taxon>
        <taxon>Petrotogaceae</taxon>
        <taxon>Marinitoga</taxon>
    </lineage>
</organism>
<feature type="short sequence motif" description="GXSXG" evidence="4">
    <location>
        <begin position="37"/>
        <end position="41"/>
    </location>
</feature>
<protein>
    <submittedName>
        <fullName evidence="6">NTE family protein</fullName>
    </submittedName>
</protein>
<dbReference type="PANTHER" id="PTHR14226:SF29">
    <property type="entry name" value="NEUROPATHY TARGET ESTERASE SWS"/>
    <property type="match status" value="1"/>
</dbReference>
<dbReference type="PANTHER" id="PTHR14226">
    <property type="entry name" value="NEUROPATHY TARGET ESTERASE/SWISS CHEESE D.MELANOGASTER"/>
    <property type="match status" value="1"/>
</dbReference>
<comment type="caution">
    <text evidence="4">Lacks conserved residue(s) required for the propagation of feature annotation.</text>
</comment>
<evidence type="ECO:0000256" key="4">
    <source>
        <dbReference type="PROSITE-ProRule" id="PRU01161"/>
    </source>
</evidence>
<dbReference type="OrthoDB" id="9770965at2"/>
<dbReference type="InterPro" id="IPR016035">
    <property type="entry name" value="Acyl_Trfase/lysoPLipase"/>
</dbReference>
<feature type="short sequence motif" description="DGA/G" evidence="4">
    <location>
        <begin position="167"/>
        <end position="169"/>
    </location>
</feature>
<keyword evidence="3 4" id="KW-0443">Lipid metabolism</keyword>
<feature type="active site" description="Nucleophile" evidence="4">
    <location>
        <position position="39"/>
    </location>
</feature>
<evidence type="ECO:0000256" key="3">
    <source>
        <dbReference type="ARBA" id="ARBA00023098"/>
    </source>
</evidence>
<dbReference type="GO" id="GO:0016042">
    <property type="term" value="P:lipid catabolic process"/>
    <property type="evidence" value="ECO:0007669"/>
    <property type="project" value="UniProtKB-UniRule"/>
</dbReference>
<keyword evidence="7" id="KW-1185">Reference proteome</keyword>
<dbReference type="InterPro" id="IPR002641">
    <property type="entry name" value="PNPLA_dom"/>
</dbReference>
<name>A0A1M4WA60_MARH1</name>
<proteinExistence type="predicted"/>
<keyword evidence="1 4" id="KW-0378">Hydrolase</keyword>
<feature type="active site" description="Proton acceptor" evidence="4">
    <location>
        <position position="167"/>
    </location>
</feature>
<dbReference type="RefSeq" id="WP_072864330.1">
    <property type="nucleotide sequence ID" value="NZ_FQUI01000015.1"/>
</dbReference>
<evidence type="ECO:0000259" key="5">
    <source>
        <dbReference type="PROSITE" id="PS51635"/>
    </source>
</evidence>
<dbReference type="SUPFAM" id="SSF52151">
    <property type="entry name" value="FabD/lysophospholipase-like"/>
    <property type="match status" value="1"/>
</dbReference>